<dbReference type="RefSeq" id="WP_271632047.1">
    <property type="nucleotide sequence ID" value="NZ_CP094970.1"/>
</dbReference>
<proteinExistence type="predicted"/>
<gene>
    <name evidence="2" type="ORF">L0C25_12830</name>
</gene>
<dbReference type="InterPro" id="IPR009061">
    <property type="entry name" value="DNA-bd_dom_put_sf"/>
</dbReference>
<name>A0AA46TE96_9ACTN</name>
<organism evidence="2 3">
    <name type="scientific">Solicola gregarius</name>
    <dbReference type="NCBI Taxonomy" id="2908642"/>
    <lineage>
        <taxon>Bacteria</taxon>
        <taxon>Bacillati</taxon>
        <taxon>Actinomycetota</taxon>
        <taxon>Actinomycetes</taxon>
        <taxon>Propionibacteriales</taxon>
        <taxon>Nocardioidaceae</taxon>
        <taxon>Solicola</taxon>
    </lineage>
</organism>
<dbReference type="EMBL" id="CP094970">
    <property type="protein sequence ID" value="UYM03441.1"/>
    <property type="molecule type" value="Genomic_DNA"/>
</dbReference>
<evidence type="ECO:0000313" key="2">
    <source>
        <dbReference type="EMBL" id="UYM03441.1"/>
    </source>
</evidence>
<sequence length="73" mass="8645">MPSKYLSPTSVSELIDVPEGTLRIWRHRGEGPESIKIGKHVRYLREDVERWLASLHDEEHRRLEERHANRMSA</sequence>
<dbReference type="AlphaFoldDB" id="A0AA46TE96"/>
<evidence type="ECO:0000313" key="3">
    <source>
        <dbReference type="Proteomes" id="UP001164390"/>
    </source>
</evidence>
<dbReference type="KEGG" id="sgrg:L0C25_12830"/>
<feature type="domain" description="Helix-turn-helix" evidence="1">
    <location>
        <begin position="5"/>
        <end position="54"/>
    </location>
</feature>
<dbReference type="InterPro" id="IPR041657">
    <property type="entry name" value="HTH_17"/>
</dbReference>
<dbReference type="SUPFAM" id="SSF46955">
    <property type="entry name" value="Putative DNA-binding domain"/>
    <property type="match status" value="1"/>
</dbReference>
<reference evidence="2" key="1">
    <citation type="submission" date="2022-01" db="EMBL/GenBank/DDBJ databases">
        <title>Nocardioidaceae gen. sp. A5X3R13.</title>
        <authorList>
            <person name="Lopez Marin M.A."/>
            <person name="Uhlik O."/>
        </authorList>
    </citation>
    <scope>NUCLEOTIDE SEQUENCE</scope>
    <source>
        <strain evidence="2">A5X3R13</strain>
    </source>
</reference>
<evidence type="ECO:0000259" key="1">
    <source>
        <dbReference type="Pfam" id="PF12728"/>
    </source>
</evidence>
<keyword evidence="3" id="KW-1185">Reference proteome</keyword>
<dbReference type="Proteomes" id="UP001164390">
    <property type="component" value="Chromosome"/>
</dbReference>
<dbReference type="Pfam" id="PF12728">
    <property type="entry name" value="HTH_17"/>
    <property type="match status" value="1"/>
</dbReference>
<accession>A0AA46TE96</accession>
<protein>
    <submittedName>
        <fullName evidence="2">Helix-turn-helix domain-containing protein</fullName>
    </submittedName>
</protein>